<evidence type="ECO:0000313" key="2">
    <source>
        <dbReference type="Proteomes" id="UP000252519"/>
    </source>
</evidence>
<proteinExistence type="predicted"/>
<dbReference type="Proteomes" id="UP000252519">
    <property type="component" value="Unassembled WGS sequence"/>
</dbReference>
<dbReference type="EMBL" id="JOJR01000466">
    <property type="protein sequence ID" value="RCN37464.1"/>
    <property type="molecule type" value="Genomic_DNA"/>
</dbReference>
<reference evidence="1 2" key="1">
    <citation type="submission" date="2014-10" db="EMBL/GenBank/DDBJ databases">
        <title>Draft genome of the hookworm Ancylostoma caninum.</title>
        <authorList>
            <person name="Mitreva M."/>
        </authorList>
    </citation>
    <scope>NUCLEOTIDE SEQUENCE [LARGE SCALE GENOMIC DNA]</scope>
    <source>
        <strain evidence="1 2">Baltimore</strain>
    </source>
</reference>
<gene>
    <name evidence="1" type="ORF">ANCCAN_16643</name>
</gene>
<comment type="caution">
    <text evidence="1">The sequence shown here is derived from an EMBL/GenBank/DDBJ whole genome shotgun (WGS) entry which is preliminary data.</text>
</comment>
<protein>
    <submittedName>
        <fullName evidence="1">Uncharacterized protein</fullName>
    </submittedName>
</protein>
<organism evidence="1 2">
    <name type="scientific">Ancylostoma caninum</name>
    <name type="common">Dog hookworm</name>
    <dbReference type="NCBI Taxonomy" id="29170"/>
    <lineage>
        <taxon>Eukaryota</taxon>
        <taxon>Metazoa</taxon>
        <taxon>Ecdysozoa</taxon>
        <taxon>Nematoda</taxon>
        <taxon>Chromadorea</taxon>
        <taxon>Rhabditida</taxon>
        <taxon>Rhabditina</taxon>
        <taxon>Rhabditomorpha</taxon>
        <taxon>Strongyloidea</taxon>
        <taxon>Ancylostomatidae</taxon>
        <taxon>Ancylostomatinae</taxon>
        <taxon>Ancylostoma</taxon>
    </lineage>
</organism>
<sequence length="70" mass="7686">MQALGIVTVATDTTMNNHTEVDAAIGNAMLLSKRARVRKVVPACRTFSLSEKYRMLEGVGGRNQLYMAEV</sequence>
<name>A0A368FZ47_ANCCA</name>
<keyword evidence="2" id="KW-1185">Reference proteome</keyword>
<dbReference type="OrthoDB" id="5875328at2759"/>
<evidence type="ECO:0000313" key="1">
    <source>
        <dbReference type="EMBL" id="RCN37464.1"/>
    </source>
</evidence>
<dbReference type="AlphaFoldDB" id="A0A368FZ47"/>
<accession>A0A368FZ47</accession>